<reference evidence="2 3" key="1">
    <citation type="journal article" date="2020" name="ISME J.">
        <title>Comparative genomics reveals insights into cyanobacterial evolution and habitat adaptation.</title>
        <authorList>
            <person name="Chen M.Y."/>
            <person name="Teng W.K."/>
            <person name="Zhao L."/>
            <person name="Hu C.X."/>
            <person name="Zhou Y.K."/>
            <person name="Han B.P."/>
            <person name="Song L.R."/>
            <person name="Shu W.S."/>
        </authorList>
    </citation>
    <scope>NUCLEOTIDE SEQUENCE [LARGE SCALE GENOMIC DNA]</scope>
    <source>
        <strain evidence="2 3">FACHB-248</strain>
    </source>
</reference>
<evidence type="ECO:0000259" key="1">
    <source>
        <dbReference type="Pfam" id="PF15643"/>
    </source>
</evidence>
<dbReference type="EMBL" id="JACJTA010000041">
    <property type="protein sequence ID" value="MBD2606490.1"/>
    <property type="molecule type" value="Genomic_DNA"/>
</dbReference>
<dbReference type="Pfam" id="PF15643">
    <property type="entry name" value="Tox-PL-2"/>
    <property type="match status" value="1"/>
</dbReference>
<dbReference type="Proteomes" id="UP000660380">
    <property type="component" value="Unassembled WGS sequence"/>
</dbReference>
<organism evidence="2 3">
    <name type="scientific">Scytonema hofmannii FACHB-248</name>
    <dbReference type="NCBI Taxonomy" id="1842502"/>
    <lineage>
        <taxon>Bacteria</taxon>
        <taxon>Bacillati</taxon>
        <taxon>Cyanobacteriota</taxon>
        <taxon>Cyanophyceae</taxon>
        <taxon>Nostocales</taxon>
        <taxon>Scytonemataceae</taxon>
        <taxon>Scytonema</taxon>
    </lineage>
</organism>
<proteinExistence type="predicted"/>
<comment type="caution">
    <text evidence="2">The sequence shown here is derived from an EMBL/GenBank/DDBJ whole genome shotgun (WGS) entry which is preliminary data.</text>
</comment>
<protein>
    <recommendedName>
        <fullName evidence="1">Tox-PL-2 domain-containing protein</fullName>
    </recommendedName>
</protein>
<accession>A0ABR8GTN1</accession>
<sequence>MSSLSDGELYQEIGKIVANFDLLECYECAQAVIEFLQINDIKYKILRLKTRYSDEDFVVSDRLMSRGINDSITINGKHYGIEIQGLVFDNLSVDGMTREDWLNDFHCPSEQFEIKELESL</sequence>
<dbReference type="RefSeq" id="WP_038296405.1">
    <property type="nucleotide sequence ID" value="NZ_JACJTA010000041.1"/>
</dbReference>
<gene>
    <name evidence="2" type="ORF">H6G81_18630</name>
</gene>
<evidence type="ECO:0000313" key="3">
    <source>
        <dbReference type="Proteomes" id="UP000660380"/>
    </source>
</evidence>
<dbReference type="InterPro" id="IPR028910">
    <property type="entry name" value="Tox-PL-2_dom"/>
</dbReference>
<name>A0ABR8GTN1_9CYAN</name>
<evidence type="ECO:0000313" key="2">
    <source>
        <dbReference type="EMBL" id="MBD2606490.1"/>
    </source>
</evidence>
<keyword evidence="3" id="KW-1185">Reference proteome</keyword>
<feature type="domain" description="Tox-PL-2" evidence="1">
    <location>
        <begin position="9"/>
        <end position="106"/>
    </location>
</feature>